<dbReference type="Proteomes" id="UP000053989">
    <property type="component" value="Unassembled WGS sequence"/>
</dbReference>
<keyword evidence="2" id="KW-1185">Reference proteome</keyword>
<accession>A0A0C3A0H7</accession>
<reference evidence="2" key="2">
    <citation type="submission" date="2015-01" db="EMBL/GenBank/DDBJ databases">
        <title>Evolutionary Origins and Diversification of the Mycorrhizal Mutualists.</title>
        <authorList>
            <consortium name="DOE Joint Genome Institute"/>
            <consortium name="Mycorrhizal Genomics Consortium"/>
            <person name="Kohler A."/>
            <person name="Kuo A."/>
            <person name="Nagy L.G."/>
            <person name="Floudas D."/>
            <person name="Copeland A."/>
            <person name="Barry K.W."/>
            <person name="Cichocki N."/>
            <person name="Veneault-Fourrey C."/>
            <person name="LaButti K."/>
            <person name="Lindquist E.A."/>
            <person name="Lipzen A."/>
            <person name="Lundell T."/>
            <person name="Morin E."/>
            <person name="Murat C."/>
            <person name="Riley R."/>
            <person name="Ohm R."/>
            <person name="Sun H."/>
            <person name="Tunlid A."/>
            <person name="Henrissat B."/>
            <person name="Grigoriev I.V."/>
            <person name="Hibbett D.S."/>
            <person name="Martin F."/>
        </authorList>
    </citation>
    <scope>NUCLEOTIDE SEQUENCE [LARGE SCALE GENOMIC DNA]</scope>
    <source>
        <strain evidence="2">Foug A</strain>
    </source>
</reference>
<gene>
    <name evidence="1" type="ORF">SCLCIDRAFT_128730</name>
</gene>
<protein>
    <recommendedName>
        <fullName evidence="3">UvrD-like helicase C-terminal domain-containing protein</fullName>
    </recommendedName>
</protein>
<proteinExistence type="predicted"/>
<dbReference type="OrthoDB" id="2986975at2759"/>
<dbReference type="SUPFAM" id="SSF52540">
    <property type="entry name" value="P-loop containing nucleoside triphosphate hydrolases"/>
    <property type="match status" value="1"/>
</dbReference>
<dbReference type="HOGENOM" id="CLU_001324_7_0_1"/>
<organism evidence="1 2">
    <name type="scientific">Scleroderma citrinum Foug A</name>
    <dbReference type="NCBI Taxonomy" id="1036808"/>
    <lineage>
        <taxon>Eukaryota</taxon>
        <taxon>Fungi</taxon>
        <taxon>Dikarya</taxon>
        <taxon>Basidiomycota</taxon>
        <taxon>Agaricomycotina</taxon>
        <taxon>Agaricomycetes</taxon>
        <taxon>Agaricomycetidae</taxon>
        <taxon>Boletales</taxon>
        <taxon>Sclerodermatineae</taxon>
        <taxon>Sclerodermataceae</taxon>
        <taxon>Scleroderma</taxon>
    </lineage>
</organism>
<dbReference type="STRING" id="1036808.A0A0C3A0H7"/>
<reference evidence="1 2" key="1">
    <citation type="submission" date="2014-04" db="EMBL/GenBank/DDBJ databases">
        <authorList>
            <consortium name="DOE Joint Genome Institute"/>
            <person name="Kuo A."/>
            <person name="Kohler A."/>
            <person name="Nagy L.G."/>
            <person name="Floudas D."/>
            <person name="Copeland A."/>
            <person name="Barry K.W."/>
            <person name="Cichocki N."/>
            <person name="Veneault-Fourrey C."/>
            <person name="LaButti K."/>
            <person name="Lindquist E.A."/>
            <person name="Lipzen A."/>
            <person name="Lundell T."/>
            <person name="Morin E."/>
            <person name="Murat C."/>
            <person name="Sun H."/>
            <person name="Tunlid A."/>
            <person name="Henrissat B."/>
            <person name="Grigoriev I.V."/>
            <person name="Hibbett D.S."/>
            <person name="Martin F."/>
            <person name="Nordberg H.P."/>
            <person name="Cantor M.N."/>
            <person name="Hua S.X."/>
        </authorList>
    </citation>
    <scope>NUCLEOTIDE SEQUENCE [LARGE SCALE GENOMIC DNA]</scope>
    <source>
        <strain evidence="1 2">Foug A</strain>
    </source>
</reference>
<evidence type="ECO:0008006" key="3">
    <source>
        <dbReference type="Google" id="ProtNLM"/>
    </source>
</evidence>
<name>A0A0C3A0H7_9AGAM</name>
<sequence>MTQLQDLDQDIIPLVPLERTFTIVQGTQTKTVNRVQLPLTAAYAFTDYRSQGQTISHTIIDISTPPTRSLTPFNIYVALSRSHSRDNIQLLRDFDKKLLMTHPNEFLRIEDERVASLEAETEKRWKENDIST</sequence>
<dbReference type="EMBL" id="KN822089">
    <property type="protein sequence ID" value="KIM58172.1"/>
    <property type="molecule type" value="Genomic_DNA"/>
</dbReference>
<dbReference type="InterPro" id="IPR027417">
    <property type="entry name" value="P-loop_NTPase"/>
</dbReference>
<dbReference type="AlphaFoldDB" id="A0A0C3A0H7"/>
<dbReference type="InParanoid" id="A0A0C3A0H7"/>
<evidence type="ECO:0000313" key="2">
    <source>
        <dbReference type="Proteomes" id="UP000053989"/>
    </source>
</evidence>
<evidence type="ECO:0000313" key="1">
    <source>
        <dbReference type="EMBL" id="KIM58172.1"/>
    </source>
</evidence>